<gene>
    <name evidence="1" type="ORF">JCM21531_3302</name>
</gene>
<reference evidence="1" key="1">
    <citation type="journal article" date="2014" name="Genome Announc.">
        <title>Draft Genome Sequence of Clostridium straminisolvens Strain JCM 21531T, Isolated from a Cellulose-Degrading Bacterial Community.</title>
        <authorList>
            <person name="Yuki M."/>
            <person name="Oshima K."/>
            <person name="Suda W."/>
            <person name="Sakamoto M."/>
            <person name="Kitamura K."/>
            <person name="Iida T."/>
            <person name="Hattori M."/>
            <person name="Ohkuma M."/>
        </authorList>
    </citation>
    <scope>NUCLEOTIDE SEQUENCE [LARGE SCALE GENOMIC DNA]</scope>
    <source>
        <strain evidence="1">JCM 21531</strain>
    </source>
</reference>
<dbReference type="EMBL" id="BAVR01000045">
    <property type="protein sequence ID" value="GAE89746.1"/>
    <property type="molecule type" value="Genomic_DNA"/>
</dbReference>
<protein>
    <submittedName>
        <fullName evidence="1">Uncharacterized protein</fullName>
    </submittedName>
</protein>
<comment type="caution">
    <text evidence="1">The sequence shown here is derived from an EMBL/GenBank/DDBJ whole genome shotgun (WGS) entry which is preliminary data.</text>
</comment>
<name>W4V991_9FIRM</name>
<evidence type="ECO:0000313" key="1">
    <source>
        <dbReference type="EMBL" id="GAE89746.1"/>
    </source>
</evidence>
<dbReference type="Proteomes" id="UP000019109">
    <property type="component" value="Unassembled WGS sequence"/>
</dbReference>
<proteinExistence type="predicted"/>
<keyword evidence="2" id="KW-1185">Reference proteome</keyword>
<dbReference type="AlphaFoldDB" id="W4V991"/>
<accession>W4V991</accession>
<dbReference type="OrthoDB" id="9957538at2"/>
<evidence type="ECO:0000313" key="2">
    <source>
        <dbReference type="Proteomes" id="UP000019109"/>
    </source>
</evidence>
<sequence length="238" mass="26964">MKIYKKIAITLVLVGVVTIAGSFCYSHITGNANENNSEINMGGSIKSSFKIEIEPMSVSASSMGDEIDWLNESDLIVRLKITDLDSTKYLEDSFFGEVEYKIFNVEVLETYKGKCPKDLKIGLSQLSFSSDEAVSDIVMGEEYILHLMKTLTHGENVYNVKTNKAYVYKLIKDGKNDSEKIFMRESSENPHYSELGLKEELTLKEYKNVIKSIIKKDRGTKEELEKILIKPSEKDLSE</sequence>
<dbReference type="RefSeq" id="WP_038290195.1">
    <property type="nucleotide sequence ID" value="NZ_BAVR01000045.1"/>
</dbReference>
<organism evidence="1 2">
    <name type="scientific">Acetivibrio straminisolvens JCM 21531</name>
    <dbReference type="NCBI Taxonomy" id="1294263"/>
    <lineage>
        <taxon>Bacteria</taxon>
        <taxon>Bacillati</taxon>
        <taxon>Bacillota</taxon>
        <taxon>Clostridia</taxon>
        <taxon>Eubacteriales</taxon>
        <taxon>Oscillospiraceae</taxon>
        <taxon>Acetivibrio</taxon>
    </lineage>
</organism>